<name>A0A1I8PQJ9_STOCA</name>
<evidence type="ECO:0000313" key="3">
    <source>
        <dbReference type="Proteomes" id="UP000095300"/>
    </source>
</evidence>
<feature type="transmembrane region" description="Helical" evidence="1">
    <location>
        <begin position="37"/>
        <end position="59"/>
    </location>
</feature>
<proteinExistence type="predicted"/>
<keyword evidence="1" id="KW-0472">Membrane</keyword>
<keyword evidence="1" id="KW-0812">Transmembrane</keyword>
<dbReference type="KEGG" id="scac:106088797"/>
<dbReference type="VEuPathDB" id="VectorBase:SCAU010188"/>
<keyword evidence="1" id="KW-1133">Transmembrane helix</keyword>
<protein>
    <submittedName>
        <fullName evidence="2">Uncharacterized protein</fullName>
    </submittedName>
</protein>
<evidence type="ECO:0000256" key="1">
    <source>
        <dbReference type="SAM" id="Phobius"/>
    </source>
</evidence>
<evidence type="ECO:0000313" key="2">
    <source>
        <dbReference type="EnsemblMetazoa" id="SCAU010188-PA"/>
    </source>
</evidence>
<sequence length="390" mass="43608">MRIFLTAWKLLCISLLINNCLLLRLNLQSHQSENNMSVANSLKILTIFSIVLFLIAEIWTRPINNQATFLEHNHQNNGTKYESFNETSITQTPMEESEDSSSPSEVQKAVCTVTAGDVRASAEAVTTKALKGVCGSKEMHSAFNSLENKFVKQLEDVESRLAKELEIIKNLISTSLTACNKSTSVVEAVVPTKSIVLLQPIPGSNNDNSHNNNHKLKAKMPTNKHSYRAKEFSIAPNNLHNEKDQKIFTYYWKIENFTRKLENGTMGISTQTSPTFSIKDKTLRVKASFQHMHRDFLFLQLVDISASLHTSSSGNSVILDTGGLFKEIQNGNLKYKMSVIDQNAQRGVGGGKDLVSQEFDNHESGFLIPNSALSPFVKDDSLLIKIFFYL</sequence>
<dbReference type="OrthoDB" id="6475149at2759"/>
<feature type="transmembrane region" description="Helical" evidence="1">
    <location>
        <begin position="6"/>
        <end position="25"/>
    </location>
</feature>
<dbReference type="EnsemblMetazoa" id="SCAU010188-RA">
    <property type="protein sequence ID" value="SCAU010188-PA"/>
    <property type="gene ID" value="SCAU010188"/>
</dbReference>
<organism evidence="2 3">
    <name type="scientific">Stomoxys calcitrans</name>
    <name type="common">Stable fly</name>
    <name type="synonym">Conops calcitrans</name>
    <dbReference type="NCBI Taxonomy" id="35570"/>
    <lineage>
        <taxon>Eukaryota</taxon>
        <taxon>Metazoa</taxon>
        <taxon>Ecdysozoa</taxon>
        <taxon>Arthropoda</taxon>
        <taxon>Hexapoda</taxon>
        <taxon>Insecta</taxon>
        <taxon>Pterygota</taxon>
        <taxon>Neoptera</taxon>
        <taxon>Endopterygota</taxon>
        <taxon>Diptera</taxon>
        <taxon>Brachycera</taxon>
        <taxon>Muscomorpha</taxon>
        <taxon>Muscoidea</taxon>
        <taxon>Muscidae</taxon>
        <taxon>Stomoxys</taxon>
    </lineage>
</organism>
<accession>A0A1I8PQJ9</accession>
<dbReference type="AlphaFoldDB" id="A0A1I8PQJ9"/>
<gene>
    <name evidence="2" type="primary">106088797</name>
</gene>
<dbReference type="SUPFAM" id="SSF49599">
    <property type="entry name" value="TRAF domain-like"/>
    <property type="match status" value="1"/>
</dbReference>
<dbReference type="STRING" id="35570.A0A1I8PQJ9"/>
<keyword evidence="3" id="KW-1185">Reference proteome</keyword>
<dbReference type="Proteomes" id="UP000095300">
    <property type="component" value="Unassembled WGS sequence"/>
</dbReference>
<reference evidence="2" key="1">
    <citation type="submission" date="2020-05" db="UniProtKB">
        <authorList>
            <consortium name="EnsemblMetazoa"/>
        </authorList>
    </citation>
    <scope>IDENTIFICATION</scope>
    <source>
        <strain evidence="2">USDA</strain>
    </source>
</reference>